<dbReference type="GO" id="GO:0033214">
    <property type="term" value="P:siderophore-iron import into cell"/>
    <property type="evidence" value="ECO:0007669"/>
    <property type="project" value="TreeGrafter"/>
</dbReference>
<dbReference type="AlphaFoldDB" id="A0A1G9EAN6"/>
<dbReference type="Proteomes" id="UP000199053">
    <property type="component" value="Unassembled WGS sequence"/>
</dbReference>
<evidence type="ECO:0000256" key="1">
    <source>
        <dbReference type="ARBA" id="ARBA00004651"/>
    </source>
</evidence>
<evidence type="ECO:0000313" key="9">
    <source>
        <dbReference type="EMBL" id="SDK73187.1"/>
    </source>
</evidence>
<organism evidence="9 10">
    <name type="scientific">Maridesulfovibrio ferrireducens</name>
    <dbReference type="NCBI Taxonomy" id="246191"/>
    <lineage>
        <taxon>Bacteria</taxon>
        <taxon>Pseudomonadati</taxon>
        <taxon>Thermodesulfobacteriota</taxon>
        <taxon>Desulfovibrionia</taxon>
        <taxon>Desulfovibrionales</taxon>
        <taxon>Desulfovibrionaceae</taxon>
        <taxon>Maridesulfovibrio</taxon>
    </lineage>
</organism>
<keyword evidence="5 8" id="KW-0812">Transmembrane</keyword>
<accession>A0A1G9EAN6</accession>
<feature type="transmembrane region" description="Helical" evidence="8">
    <location>
        <begin position="165"/>
        <end position="186"/>
    </location>
</feature>
<dbReference type="EMBL" id="FNGA01000002">
    <property type="protein sequence ID" value="SDK73187.1"/>
    <property type="molecule type" value="Genomic_DNA"/>
</dbReference>
<dbReference type="PANTHER" id="PTHR30472:SF25">
    <property type="entry name" value="ABC TRANSPORTER PERMEASE PROTEIN MJ0876-RELATED"/>
    <property type="match status" value="1"/>
</dbReference>
<dbReference type="GO" id="GO:0022857">
    <property type="term" value="F:transmembrane transporter activity"/>
    <property type="evidence" value="ECO:0007669"/>
    <property type="project" value="InterPro"/>
</dbReference>
<keyword evidence="3" id="KW-0813">Transport</keyword>
<reference evidence="10" key="1">
    <citation type="submission" date="2016-10" db="EMBL/GenBank/DDBJ databases">
        <authorList>
            <person name="Varghese N."/>
            <person name="Submissions S."/>
        </authorList>
    </citation>
    <scope>NUCLEOTIDE SEQUENCE [LARGE SCALE GENOMIC DNA]</scope>
    <source>
        <strain evidence="10">DSM 16995</strain>
    </source>
</reference>
<dbReference type="PANTHER" id="PTHR30472">
    <property type="entry name" value="FERRIC ENTEROBACTIN TRANSPORT SYSTEM PERMEASE PROTEIN"/>
    <property type="match status" value="1"/>
</dbReference>
<feature type="transmembrane region" description="Helical" evidence="8">
    <location>
        <begin position="133"/>
        <end position="153"/>
    </location>
</feature>
<dbReference type="PROSITE" id="PS51257">
    <property type="entry name" value="PROKAR_LIPOPROTEIN"/>
    <property type="match status" value="1"/>
</dbReference>
<keyword evidence="4" id="KW-1003">Cell membrane</keyword>
<dbReference type="InterPro" id="IPR037294">
    <property type="entry name" value="ABC_BtuC-like"/>
</dbReference>
<evidence type="ECO:0000256" key="4">
    <source>
        <dbReference type="ARBA" id="ARBA00022475"/>
    </source>
</evidence>
<feature type="transmembrane region" description="Helical" evidence="8">
    <location>
        <begin position="12"/>
        <end position="32"/>
    </location>
</feature>
<dbReference type="Pfam" id="PF01032">
    <property type="entry name" value="FecCD"/>
    <property type="match status" value="1"/>
</dbReference>
<keyword evidence="7 8" id="KW-0472">Membrane</keyword>
<evidence type="ECO:0000256" key="7">
    <source>
        <dbReference type="ARBA" id="ARBA00023136"/>
    </source>
</evidence>
<protein>
    <submittedName>
        <fullName evidence="9">Iron complex transport system permease protein</fullName>
    </submittedName>
</protein>
<evidence type="ECO:0000256" key="5">
    <source>
        <dbReference type="ARBA" id="ARBA00022692"/>
    </source>
</evidence>
<feature type="transmembrane region" description="Helical" evidence="8">
    <location>
        <begin position="206"/>
        <end position="227"/>
    </location>
</feature>
<feature type="transmembrane region" description="Helical" evidence="8">
    <location>
        <begin position="67"/>
        <end position="87"/>
    </location>
</feature>
<dbReference type="CDD" id="cd06550">
    <property type="entry name" value="TM_ABC_iron-siderophores_like"/>
    <property type="match status" value="1"/>
</dbReference>
<dbReference type="GO" id="GO:0005886">
    <property type="term" value="C:plasma membrane"/>
    <property type="evidence" value="ECO:0007669"/>
    <property type="project" value="UniProtKB-SubCell"/>
</dbReference>
<dbReference type="InterPro" id="IPR000522">
    <property type="entry name" value="ABC_transptr_permease_BtuC"/>
</dbReference>
<dbReference type="SUPFAM" id="SSF81345">
    <property type="entry name" value="ABC transporter involved in vitamin B12 uptake, BtuC"/>
    <property type="match status" value="1"/>
</dbReference>
<feature type="transmembrane region" description="Helical" evidence="8">
    <location>
        <begin position="253"/>
        <end position="283"/>
    </location>
</feature>
<evidence type="ECO:0000256" key="8">
    <source>
        <dbReference type="SAM" id="Phobius"/>
    </source>
</evidence>
<evidence type="ECO:0000313" key="10">
    <source>
        <dbReference type="Proteomes" id="UP000199053"/>
    </source>
</evidence>
<keyword evidence="6 8" id="KW-1133">Transmembrane helix</keyword>
<sequence length="351" mass="36971">MGTMEKRRVRAVAVLFFLVPVSVFAACLFGAYDTSVAQVYDVFRSAILGGVEGSESSLSYIVTDLRLSRVCLSFLVGMSLAVAGTVYQGILRNPLADPFTLGVSSGAAFGASLAIFSGSTVLGAGLWLKFGSLFLPLAALAGAMAALGAVLMLGRIGGTLRRETMVLAGIVVATFLSALISLLKSMDEDSVTSIVFWIMGSFQGRGWEHVTLFLPYFIAGMIPIIYYSRELDILSLGETQARHLGMDVSRVRLFLLVGSGLLTGAAVAVSGIIGFVGLIVPHLVRMFQGAEHRPLLLSSSLLGGLLLVWSDVIARSLLPGGEELPVGVVTALLGGPFFCIVLRGGFRGARS</sequence>
<dbReference type="FunFam" id="1.10.3470.10:FF:000001">
    <property type="entry name" value="Vitamin B12 ABC transporter permease BtuC"/>
    <property type="match status" value="1"/>
</dbReference>
<dbReference type="RefSeq" id="WP_211477650.1">
    <property type="nucleotide sequence ID" value="NZ_FNGA01000002.1"/>
</dbReference>
<name>A0A1G9EAN6_9BACT</name>
<comment type="subcellular location">
    <subcellularLocation>
        <location evidence="1">Cell membrane</location>
        <topology evidence="1">Multi-pass membrane protein</topology>
    </subcellularLocation>
</comment>
<gene>
    <name evidence="9" type="ORF">SAMN05660337_1024</name>
</gene>
<comment type="similarity">
    <text evidence="2">Belongs to the binding-protein-dependent transport system permease family. FecCD subfamily.</text>
</comment>
<feature type="transmembrane region" description="Helical" evidence="8">
    <location>
        <begin position="99"/>
        <end position="127"/>
    </location>
</feature>
<proteinExistence type="inferred from homology"/>
<evidence type="ECO:0000256" key="3">
    <source>
        <dbReference type="ARBA" id="ARBA00022448"/>
    </source>
</evidence>
<evidence type="ECO:0000256" key="6">
    <source>
        <dbReference type="ARBA" id="ARBA00022989"/>
    </source>
</evidence>
<dbReference type="Gene3D" id="1.10.3470.10">
    <property type="entry name" value="ABC transporter involved in vitamin B12 uptake, BtuC"/>
    <property type="match status" value="1"/>
</dbReference>
<keyword evidence="10" id="KW-1185">Reference proteome</keyword>
<evidence type="ECO:0000256" key="2">
    <source>
        <dbReference type="ARBA" id="ARBA00007935"/>
    </source>
</evidence>
<dbReference type="STRING" id="246191.SAMN05660337_1024"/>
<feature type="transmembrane region" description="Helical" evidence="8">
    <location>
        <begin position="326"/>
        <end position="346"/>
    </location>
</feature>
<feature type="transmembrane region" description="Helical" evidence="8">
    <location>
        <begin position="295"/>
        <end position="314"/>
    </location>
</feature>